<evidence type="ECO:0000313" key="2">
    <source>
        <dbReference type="EMBL" id="MCQ8280166.1"/>
    </source>
</evidence>
<dbReference type="InterPro" id="IPR038255">
    <property type="entry name" value="PBS_linker_sf"/>
</dbReference>
<comment type="caution">
    <text evidence="2">The sequence shown here is derived from an EMBL/GenBank/DDBJ whole genome shotgun (WGS) entry which is preliminary data.</text>
</comment>
<dbReference type="RefSeq" id="WP_422865648.1">
    <property type="nucleotide sequence ID" value="NZ_JAMSKV010000028.1"/>
</dbReference>
<gene>
    <name evidence="2" type="ORF">NFI95_17150</name>
</gene>
<keyword evidence="3" id="KW-1185">Reference proteome</keyword>
<accession>A0ABT1WBB3</accession>
<feature type="domain" description="DUF4214" evidence="1">
    <location>
        <begin position="198"/>
        <end position="241"/>
    </location>
</feature>
<proteinExistence type="predicted"/>
<dbReference type="Pfam" id="PF13946">
    <property type="entry name" value="DUF4214"/>
    <property type="match status" value="1"/>
</dbReference>
<sequence length="592" mass="63048">MTNPLIYPATDHSGASLSGSSFPADHGAAFAYLPSPSGLMHSSSYVVDSRRESVEPSETDYWSQKTDAQLVPTLVKAGGLAPQIGSPNEPLFQPPEQITVQGTASIGYITSGTQITFLNAQNQVIERDTFSGNTMTVAGYVHPKVKDVVDELNEDVTGGTLSAADISSHVSLLTQGGESYALARSAIAHSAPAAGALQSLYQAILGRAADSSGLQTYEDALGRGWALPDVVAALAYSPEAASDLKSMISDVQGRTATDSDNSWITSQQNSLANGQTLANVRTALAHFSGESGVVESVFNNVLGRNATQVEVSSIEDRIGSGYNISQLQQDLASSQEAKNNLSALYQNEHGRLMNEGDYTWAMQQLAGGTTLQSLRVSEAHNAENNQKIFALQFYANNDTGSGSINGLEDKIANGETLLQVRNEQIQQTQTKYGQNTPIVLFDDNGNTVQSQGNTVVWPASLDPKMFVKQGLADSIEYKALGTTDGGGAAQLAYLMGKVSAFKQGGVWDAQRVGGTFNSMYVDYATIAIGLYASALGISQNEILNIENSYAYLFSSYPQGTAMDPIYTNLPERNVINTGIGYELVNDNRITGF</sequence>
<dbReference type="Proteomes" id="UP001524587">
    <property type="component" value="Unassembled WGS sequence"/>
</dbReference>
<evidence type="ECO:0000259" key="1">
    <source>
        <dbReference type="Pfam" id="PF13946"/>
    </source>
</evidence>
<dbReference type="InterPro" id="IPR025282">
    <property type="entry name" value="DUF4214"/>
</dbReference>
<reference evidence="2 3" key="1">
    <citation type="submission" date="2022-06" db="EMBL/GenBank/DDBJ databases">
        <title>Endosaccharibacter gen. nov., sp. nov., endophytic bacteria isolated from sugarcane.</title>
        <authorList>
            <person name="Pitiwittayakul N."/>
            <person name="Yukphan P."/>
            <person name="Charoenyingcharoen P."/>
            <person name="Tanasupawat S."/>
        </authorList>
    </citation>
    <scope>NUCLEOTIDE SEQUENCE [LARGE SCALE GENOMIC DNA]</scope>
    <source>
        <strain evidence="2 3">KSS8</strain>
    </source>
</reference>
<dbReference type="Gene3D" id="1.10.3130.20">
    <property type="entry name" value="Phycobilisome linker domain"/>
    <property type="match status" value="1"/>
</dbReference>
<evidence type="ECO:0000313" key="3">
    <source>
        <dbReference type="Proteomes" id="UP001524587"/>
    </source>
</evidence>
<dbReference type="EMBL" id="JAMSKV010000028">
    <property type="protein sequence ID" value="MCQ8280166.1"/>
    <property type="molecule type" value="Genomic_DNA"/>
</dbReference>
<organism evidence="2 3">
    <name type="scientific">Endosaccharibacter trunci</name>
    <dbReference type="NCBI Taxonomy" id="2812733"/>
    <lineage>
        <taxon>Bacteria</taxon>
        <taxon>Pseudomonadati</taxon>
        <taxon>Pseudomonadota</taxon>
        <taxon>Alphaproteobacteria</taxon>
        <taxon>Acetobacterales</taxon>
        <taxon>Acetobacteraceae</taxon>
        <taxon>Endosaccharibacter</taxon>
    </lineage>
</organism>
<protein>
    <submittedName>
        <fullName evidence="2">DUF4214 domain-containing protein</fullName>
    </submittedName>
</protein>
<name>A0ABT1WBB3_9PROT</name>